<reference evidence="2 3" key="1">
    <citation type="submission" date="2015-09" db="EMBL/GenBank/DDBJ databases">
        <authorList>
            <consortium name="Pathogen Informatics"/>
        </authorList>
    </citation>
    <scope>NUCLEOTIDE SEQUENCE [LARGE SCALE GENOMIC DNA]</scope>
    <source>
        <strain evidence="2 3">2789STDY5834885</strain>
    </source>
</reference>
<evidence type="ECO:0000259" key="1">
    <source>
        <dbReference type="Pfam" id="PF14501"/>
    </source>
</evidence>
<dbReference type="Gene3D" id="3.30.565.10">
    <property type="entry name" value="Histidine kinase-like ATPase, C-terminal domain"/>
    <property type="match status" value="1"/>
</dbReference>
<accession>A0A174KV33</accession>
<feature type="domain" description="Sensor histidine kinase NatK-like C-terminal" evidence="1">
    <location>
        <begin position="146"/>
        <end position="240"/>
    </location>
</feature>
<dbReference type="GO" id="GO:0042802">
    <property type="term" value="F:identical protein binding"/>
    <property type="evidence" value="ECO:0007669"/>
    <property type="project" value="TreeGrafter"/>
</dbReference>
<dbReference type="Pfam" id="PF14501">
    <property type="entry name" value="HATPase_c_5"/>
    <property type="match status" value="1"/>
</dbReference>
<proteinExistence type="predicted"/>
<dbReference type="SUPFAM" id="SSF55874">
    <property type="entry name" value="ATPase domain of HSP90 chaperone/DNA topoisomerase II/histidine kinase"/>
    <property type="match status" value="1"/>
</dbReference>
<dbReference type="AlphaFoldDB" id="A0A174KV33"/>
<dbReference type="EMBL" id="CZAL01000006">
    <property type="protein sequence ID" value="CUP13150.1"/>
    <property type="molecule type" value="Genomic_DNA"/>
</dbReference>
<dbReference type="PANTHER" id="PTHR40448:SF1">
    <property type="entry name" value="TWO-COMPONENT SENSOR HISTIDINE KINASE"/>
    <property type="match status" value="1"/>
</dbReference>
<organism evidence="2 3">
    <name type="scientific">Fusicatenibacter saccharivorans</name>
    <dbReference type="NCBI Taxonomy" id="1150298"/>
    <lineage>
        <taxon>Bacteria</taxon>
        <taxon>Bacillati</taxon>
        <taxon>Bacillota</taxon>
        <taxon>Clostridia</taxon>
        <taxon>Lachnospirales</taxon>
        <taxon>Lachnospiraceae</taxon>
        <taxon>Fusicatenibacter</taxon>
    </lineage>
</organism>
<protein>
    <recommendedName>
        <fullName evidence="1">Sensor histidine kinase NatK-like C-terminal domain-containing protein</fullName>
    </recommendedName>
</protein>
<dbReference type="InterPro" id="IPR036890">
    <property type="entry name" value="HATPase_C_sf"/>
</dbReference>
<dbReference type="RefSeq" id="WP_055266144.1">
    <property type="nucleotide sequence ID" value="NZ_CZAL01000006.1"/>
</dbReference>
<dbReference type="Proteomes" id="UP000095709">
    <property type="component" value="Unassembled WGS sequence"/>
</dbReference>
<gene>
    <name evidence="2" type="ORF">ERS852498_01303</name>
</gene>
<sequence>MRETLGILLGFFLAAALGYLISGIRQKEQEKEILESYMDSSQEIYEIIQQRMDVTRKFRHDLLSHVQMLEYLIEKQKDPDQELRKYADQLTEEYRKIQRGAFCRDEITDAFLMMEKQVCTEKEIPFQIQVSKICMEWMMPVERIGFLHNLLDNAIEANGRIPENERKEISFYIEEDSRSCTVELKNALASNEVFSFKTWKTDGAEHGVGTTIIHAIVEKYHGTSKTLWDKENHSLDQKFVFPLEHLTEKRKTE</sequence>
<dbReference type="PANTHER" id="PTHR40448">
    <property type="entry name" value="TWO-COMPONENT SENSOR HISTIDINE KINASE"/>
    <property type="match status" value="1"/>
</dbReference>
<evidence type="ECO:0000313" key="3">
    <source>
        <dbReference type="Proteomes" id="UP000095709"/>
    </source>
</evidence>
<evidence type="ECO:0000313" key="2">
    <source>
        <dbReference type="EMBL" id="CUP13150.1"/>
    </source>
</evidence>
<name>A0A174KV33_9FIRM</name>
<dbReference type="InterPro" id="IPR032834">
    <property type="entry name" value="NatK-like_C"/>
</dbReference>